<dbReference type="InterPro" id="IPR001962">
    <property type="entry name" value="Asn_synthase"/>
</dbReference>
<sequence length="626" mass="69804">MCGIAGFIDPSATRVSAESTIKQMVGRLHHRGPDSAGHWFSEHSGVVLGHARLAVVELSPLGAQPMLSSCGQYSLVFNGEIYNFQELRQELEGVGVNFIGHSDTEVLLNGFIRWGFEQTLKKTVGMFALALYDQMEGRLKLARDRFGEKPLYYGVQQGVFLFASELSSIRTTPYFNAPICEQALAEYLVYTRVNAPRSIFRDIYKLNPGHWLSVDVGTSDQQPTKHCYWDVHQVAHEARKRPAASRQEAIANVDSLLLQSVKQQMVADVPLGAFLSGGIDSSLVVAAMQSVSTKPTKTFSIGFHEPDFNEAEHAAKVANHLGCEHTELYVTAEDALALVPRMAQVYDEPFADSSQLPTFLVSQMARKHVTVTLSGDGGDELFGGYSRYETLANRWRSINKIPPYARTILASLLGGAAAVTGSNKFDVRKQWLQMPNLITLYEESVYPKQMLSLMENPVALSPALTHLPLDESAMLLHDIDSYMVEDILVKVDRAAMANSLEGRIPLLDHRLAEYAFSIPYQMNQADGVGKQVLRQLLYRYVPQDLVDRPKRGFAVPVAKWLRGPLREWAEALIHSPDAHLNQTRVIQLWKLHLSGKDMSRGLWTVLMFRDWLRSSTGSDELAISNA</sequence>
<dbReference type="CDD" id="cd01991">
    <property type="entry name" value="Asn_synthase_B_C"/>
    <property type="match status" value="1"/>
</dbReference>
<evidence type="ECO:0000256" key="7">
    <source>
        <dbReference type="ARBA" id="ARBA00048741"/>
    </source>
</evidence>
<protein>
    <recommendedName>
        <fullName evidence="3">asparagine synthase (glutamine-hydrolyzing)</fullName>
        <ecNumber evidence="3">6.3.5.4</ecNumber>
    </recommendedName>
</protein>
<dbReference type="GO" id="GO:0006529">
    <property type="term" value="P:asparagine biosynthetic process"/>
    <property type="evidence" value="ECO:0007669"/>
    <property type="project" value="UniProtKB-KW"/>
</dbReference>
<evidence type="ECO:0000313" key="12">
    <source>
        <dbReference type="EMBL" id="RCU45157.1"/>
    </source>
</evidence>
<dbReference type="GO" id="GO:0004066">
    <property type="term" value="F:asparagine synthase (glutamine-hydrolyzing) activity"/>
    <property type="evidence" value="ECO:0007669"/>
    <property type="project" value="UniProtKB-EC"/>
</dbReference>
<dbReference type="Pfam" id="PF00733">
    <property type="entry name" value="Asn_synthase"/>
    <property type="match status" value="1"/>
</dbReference>
<feature type="domain" description="Glutamine amidotransferase type-2" evidence="11">
    <location>
        <begin position="2"/>
        <end position="217"/>
    </location>
</feature>
<keyword evidence="13" id="KW-1185">Reference proteome</keyword>
<dbReference type="NCBIfam" id="TIGR01536">
    <property type="entry name" value="asn_synth_AEB"/>
    <property type="match status" value="1"/>
</dbReference>
<dbReference type="InterPro" id="IPR029055">
    <property type="entry name" value="Ntn_hydrolases_N"/>
</dbReference>
<evidence type="ECO:0000256" key="9">
    <source>
        <dbReference type="PIRSR" id="PIRSR001589-2"/>
    </source>
</evidence>
<dbReference type="Proteomes" id="UP000252558">
    <property type="component" value="Unassembled WGS sequence"/>
</dbReference>
<dbReference type="EC" id="6.3.5.4" evidence="3"/>
<evidence type="ECO:0000256" key="2">
    <source>
        <dbReference type="ARBA" id="ARBA00005752"/>
    </source>
</evidence>
<dbReference type="PIRSF" id="PIRSF001589">
    <property type="entry name" value="Asn_synthetase_glu-h"/>
    <property type="match status" value="1"/>
</dbReference>
<dbReference type="InterPro" id="IPR014729">
    <property type="entry name" value="Rossmann-like_a/b/a_fold"/>
</dbReference>
<dbReference type="PANTHER" id="PTHR43284">
    <property type="entry name" value="ASPARAGINE SYNTHETASE (GLUTAMINE-HYDROLYZING)"/>
    <property type="match status" value="1"/>
</dbReference>
<organism evidence="12 13">
    <name type="scientific">Corallincola holothuriorum</name>
    <dbReference type="NCBI Taxonomy" id="2282215"/>
    <lineage>
        <taxon>Bacteria</taxon>
        <taxon>Pseudomonadati</taxon>
        <taxon>Pseudomonadota</taxon>
        <taxon>Gammaproteobacteria</taxon>
        <taxon>Alteromonadales</taxon>
        <taxon>Psychromonadaceae</taxon>
        <taxon>Corallincola</taxon>
    </lineage>
</organism>
<feature type="binding site" evidence="9">
    <location>
        <position position="103"/>
    </location>
    <ligand>
        <name>L-glutamine</name>
        <dbReference type="ChEBI" id="CHEBI:58359"/>
    </ligand>
</feature>
<feature type="site" description="Important for beta-aspartyl-AMP intermediate formation" evidence="10">
    <location>
        <position position="376"/>
    </location>
</feature>
<dbReference type="Pfam" id="PF13522">
    <property type="entry name" value="GATase_6"/>
    <property type="match status" value="1"/>
</dbReference>
<name>A0A368N3L5_9GAMM</name>
<dbReference type="AlphaFoldDB" id="A0A368N3L5"/>
<feature type="active site" description="For GATase activity" evidence="8">
    <location>
        <position position="2"/>
    </location>
</feature>
<evidence type="ECO:0000259" key="11">
    <source>
        <dbReference type="PROSITE" id="PS51278"/>
    </source>
</evidence>
<dbReference type="InterPro" id="IPR006426">
    <property type="entry name" value="Asn_synth_AEB"/>
</dbReference>
<feature type="binding site" evidence="9">
    <location>
        <position position="301"/>
    </location>
    <ligand>
        <name>ATP</name>
        <dbReference type="ChEBI" id="CHEBI:30616"/>
    </ligand>
</feature>
<dbReference type="RefSeq" id="WP_114339676.1">
    <property type="nucleotide sequence ID" value="NZ_QPID01000012.1"/>
</dbReference>
<keyword evidence="5 9" id="KW-0067">ATP-binding</keyword>
<dbReference type="EMBL" id="QPID01000012">
    <property type="protein sequence ID" value="RCU45157.1"/>
    <property type="molecule type" value="Genomic_DNA"/>
</dbReference>
<dbReference type="SUPFAM" id="SSF52402">
    <property type="entry name" value="Adenine nucleotide alpha hydrolases-like"/>
    <property type="match status" value="1"/>
</dbReference>
<dbReference type="InterPro" id="IPR033738">
    <property type="entry name" value="AsnB_N"/>
</dbReference>
<evidence type="ECO:0000256" key="8">
    <source>
        <dbReference type="PIRSR" id="PIRSR001589-1"/>
    </source>
</evidence>
<dbReference type="GO" id="GO:0005524">
    <property type="term" value="F:ATP binding"/>
    <property type="evidence" value="ECO:0007669"/>
    <property type="project" value="UniProtKB-KW"/>
</dbReference>
<gene>
    <name evidence="12" type="primary">asnB</name>
    <name evidence="12" type="ORF">DU002_17160</name>
</gene>
<comment type="pathway">
    <text evidence="1">Amino-acid biosynthesis; L-asparagine biosynthesis; L-asparagine from L-aspartate (L-Gln route): step 1/1.</text>
</comment>
<dbReference type="Gene3D" id="3.60.20.10">
    <property type="entry name" value="Glutamine Phosphoribosylpyrophosphate, subunit 1, domain 1"/>
    <property type="match status" value="1"/>
</dbReference>
<dbReference type="InterPro" id="IPR017932">
    <property type="entry name" value="GATase_2_dom"/>
</dbReference>
<keyword evidence="8" id="KW-0061">Asparagine biosynthesis</keyword>
<comment type="catalytic activity">
    <reaction evidence="7">
        <text>L-aspartate + L-glutamine + ATP + H2O = L-asparagine + L-glutamate + AMP + diphosphate + H(+)</text>
        <dbReference type="Rhea" id="RHEA:12228"/>
        <dbReference type="ChEBI" id="CHEBI:15377"/>
        <dbReference type="ChEBI" id="CHEBI:15378"/>
        <dbReference type="ChEBI" id="CHEBI:29985"/>
        <dbReference type="ChEBI" id="CHEBI:29991"/>
        <dbReference type="ChEBI" id="CHEBI:30616"/>
        <dbReference type="ChEBI" id="CHEBI:33019"/>
        <dbReference type="ChEBI" id="CHEBI:58048"/>
        <dbReference type="ChEBI" id="CHEBI:58359"/>
        <dbReference type="ChEBI" id="CHEBI:456215"/>
        <dbReference type="EC" id="6.3.5.4"/>
    </reaction>
</comment>
<evidence type="ECO:0000256" key="1">
    <source>
        <dbReference type="ARBA" id="ARBA00005187"/>
    </source>
</evidence>
<evidence type="ECO:0000256" key="10">
    <source>
        <dbReference type="PIRSR" id="PIRSR001589-3"/>
    </source>
</evidence>
<comment type="caution">
    <text evidence="12">The sequence shown here is derived from an EMBL/GenBank/DDBJ whole genome shotgun (WGS) entry which is preliminary data.</text>
</comment>
<dbReference type="CDD" id="cd00712">
    <property type="entry name" value="AsnB"/>
    <property type="match status" value="1"/>
</dbReference>
<reference evidence="12 13" key="1">
    <citation type="submission" date="2018-07" db="EMBL/GenBank/DDBJ databases">
        <title>Corallincola holothuriorum sp. nov., a new facultative anaerobe isolated from sea cucumber Apostichopus japonicus.</title>
        <authorList>
            <person name="Xia H."/>
        </authorList>
    </citation>
    <scope>NUCLEOTIDE SEQUENCE [LARGE SCALE GENOMIC DNA]</scope>
    <source>
        <strain evidence="12 13">C4</strain>
    </source>
</reference>
<keyword evidence="6 8" id="KW-0315">Glutamine amidotransferase</keyword>
<dbReference type="GO" id="GO:0005829">
    <property type="term" value="C:cytosol"/>
    <property type="evidence" value="ECO:0007669"/>
    <property type="project" value="TreeGrafter"/>
</dbReference>
<dbReference type="InterPro" id="IPR051786">
    <property type="entry name" value="ASN_synthetase/amidase"/>
</dbReference>
<dbReference type="OrthoDB" id="9763290at2"/>
<dbReference type="PROSITE" id="PS51278">
    <property type="entry name" value="GATASE_TYPE_2"/>
    <property type="match status" value="1"/>
</dbReference>
<evidence type="ECO:0000313" key="13">
    <source>
        <dbReference type="Proteomes" id="UP000252558"/>
    </source>
</evidence>
<feature type="binding site" evidence="9">
    <location>
        <begin position="374"/>
        <end position="375"/>
    </location>
    <ligand>
        <name>ATP</name>
        <dbReference type="ChEBI" id="CHEBI:30616"/>
    </ligand>
</feature>
<keyword evidence="12" id="KW-0436">Ligase</keyword>
<accession>A0A368N3L5</accession>
<evidence type="ECO:0000256" key="5">
    <source>
        <dbReference type="ARBA" id="ARBA00022840"/>
    </source>
</evidence>
<dbReference type="SUPFAM" id="SSF56235">
    <property type="entry name" value="N-terminal nucleophile aminohydrolases (Ntn hydrolases)"/>
    <property type="match status" value="1"/>
</dbReference>
<comment type="similarity">
    <text evidence="2">Belongs to the asparagine synthetase family.</text>
</comment>
<evidence type="ECO:0000256" key="3">
    <source>
        <dbReference type="ARBA" id="ARBA00012737"/>
    </source>
</evidence>
<proteinExistence type="inferred from homology"/>
<evidence type="ECO:0000256" key="4">
    <source>
        <dbReference type="ARBA" id="ARBA00022741"/>
    </source>
</evidence>
<keyword evidence="4 9" id="KW-0547">Nucleotide-binding</keyword>
<dbReference type="Gene3D" id="3.40.50.620">
    <property type="entry name" value="HUPs"/>
    <property type="match status" value="1"/>
</dbReference>
<evidence type="ECO:0000256" key="6">
    <source>
        <dbReference type="ARBA" id="ARBA00022962"/>
    </source>
</evidence>
<keyword evidence="8" id="KW-0028">Amino-acid biosynthesis</keyword>
<dbReference type="PANTHER" id="PTHR43284:SF1">
    <property type="entry name" value="ASPARAGINE SYNTHETASE"/>
    <property type="match status" value="1"/>
</dbReference>